<comment type="catalytic activity">
    <reaction evidence="22">
        <text>Cs(+)(in) = Cs(+)(out)</text>
        <dbReference type="Rhea" id="RHEA:78555"/>
        <dbReference type="ChEBI" id="CHEBI:49547"/>
    </reaction>
</comment>
<dbReference type="GO" id="GO:0046872">
    <property type="term" value="F:metal ion binding"/>
    <property type="evidence" value="ECO:0007669"/>
    <property type="project" value="UniProtKB-KW"/>
</dbReference>
<keyword evidence="9" id="KW-0479">Metal-binding</keyword>
<dbReference type="SUPFAM" id="SSF81324">
    <property type="entry name" value="Voltage-gated potassium channels"/>
    <property type="match status" value="4"/>
</dbReference>
<evidence type="ECO:0000256" key="22">
    <source>
        <dbReference type="ARBA" id="ARBA00044691"/>
    </source>
</evidence>
<dbReference type="STRING" id="33528.ENSGAFP00000028880"/>
<organism evidence="30 31">
    <name type="scientific">Gambusia affinis</name>
    <name type="common">Western mosquitofish</name>
    <name type="synonym">Heterandria affinis</name>
    <dbReference type="NCBI Taxonomy" id="33528"/>
    <lineage>
        <taxon>Eukaryota</taxon>
        <taxon>Metazoa</taxon>
        <taxon>Chordata</taxon>
        <taxon>Craniata</taxon>
        <taxon>Vertebrata</taxon>
        <taxon>Euteleostomi</taxon>
        <taxon>Actinopterygii</taxon>
        <taxon>Neopterygii</taxon>
        <taxon>Teleostei</taxon>
        <taxon>Neoteleostei</taxon>
        <taxon>Acanthomorphata</taxon>
        <taxon>Ovalentaria</taxon>
        <taxon>Atherinomorphae</taxon>
        <taxon>Cyprinodontiformes</taxon>
        <taxon>Poeciliidae</taxon>
        <taxon>Poeciliinae</taxon>
        <taxon>Gambusia</taxon>
    </lineage>
</organism>
<evidence type="ECO:0000256" key="16">
    <source>
        <dbReference type="ARBA" id="ARBA00023128"/>
    </source>
</evidence>
<evidence type="ECO:0000256" key="8">
    <source>
        <dbReference type="ARBA" id="ARBA00022692"/>
    </source>
</evidence>
<feature type="transmembrane region" description="Helical" evidence="28">
    <location>
        <begin position="475"/>
        <end position="496"/>
    </location>
</feature>
<feature type="transmembrane region" description="Helical" evidence="28">
    <location>
        <begin position="120"/>
        <end position="140"/>
    </location>
</feature>
<keyword evidence="8 26" id="KW-0812">Transmembrane</keyword>
<evidence type="ECO:0000256" key="20">
    <source>
        <dbReference type="ARBA" id="ARBA00034430"/>
    </source>
</evidence>
<keyword evidence="19 26" id="KW-0407">Ion channel</keyword>
<dbReference type="GO" id="GO:0005886">
    <property type="term" value="C:plasma membrane"/>
    <property type="evidence" value="ECO:0007669"/>
    <property type="project" value="UniProtKB-SubCell"/>
</dbReference>
<dbReference type="GO" id="GO:0005789">
    <property type="term" value="C:endoplasmic reticulum membrane"/>
    <property type="evidence" value="ECO:0007669"/>
    <property type="project" value="UniProtKB-SubCell"/>
</dbReference>
<feature type="transmembrane region" description="Helical" evidence="28">
    <location>
        <begin position="233"/>
        <end position="252"/>
    </location>
</feature>
<feature type="transmembrane region" description="Helical" evidence="28">
    <location>
        <begin position="203"/>
        <end position="221"/>
    </location>
</feature>
<dbReference type="GO" id="GO:0005743">
    <property type="term" value="C:mitochondrial inner membrane"/>
    <property type="evidence" value="ECO:0007669"/>
    <property type="project" value="UniProtKB-SubCell"/>
</dbReference>
<name>A0A315UXT4_GAMAF</name>
<evidence type="ECO:0000256" key="6">
    <source>
        <dbReference type="ARBA" id="ARBA00022475"/>
    </source>
</evidence>
<comment type="similarity">
    <text evidence="4 26">Belongs to the two pore domain potassium channel (TC 1.A.1.8) family.</text>
</comment>
<evidence type="ECO:0000259" key="29">
    <source>
        <dbReference type="Pfam" id="PF07885"/>
    </source>
</evidence>
<proteinExistence type="inferred from homology"/>
<accession>A0A315UXT4</accession>
<keyword evidence="13" id="KW-0630">Potassium</keyword>
<evidence type="ECO:0000256" key="27">
    <source>
        <dbReference type="SAM" id="MobiDB-lite"/>
    </source>
</evidence>
<dbReference type="InterPro" id="IPR013099">
    <property type="entry name" value="K_chnl_dom"/>
</dbReference>
<feature type="domain" description="Potassium channel" evidence="29">
    <location>
        <begin position="87"/>
        <end position="148"/>
    </location>
</feature>
<dbReference type="PRINTS" id="PR01333">
    <property type="entry name" value="2POREKCHANEL"/>
</dbReference>
<evidence type="ECO:0000256" key="17">
    <source>
        <dbReference type="ARBA" id="ARBA00023136"/>
    </source>
</evidence>
<dbReference type="GO" id="GO:0015271">
    <property type="term" value="F:outward rectifier potassium channel activity"/>
    <property type="evidence" value="ECO:0007669"/>
    <property type="project" value="TreeGrafter"/>
</dbReference>
<evidence type="ECO:0000256" key="23">
    <source>
        <dbReference type="ARBA" id="ARBA00065989"/>
    </source>
</evidence>
<evidence type="ECO:0000256" key="5">
    <source>
        <dbReference type="ARBA" id="ARBA00022448"/>
    </source>
</evidence>
<feature type="transmembrane region" description="Helical" evidence="28">
    <location>
        <begin position="508"/>
        <end position="526"/>
    </location>
</feature>
<keyword evidence="15 26" id="KW-0406">Ion transport</keyword>
<dbReference type="PRINTS" id="PR01095">
    <property type="entry name" value="TASKCHANNEL"/>
</dbReference>
<evidence type="ECO:0000256" key="28">
    <source>
        <dbReference type="SAM" id="Phobius"/>
    </source>
</evidence>
<evidence type="ECO:0000256" key="12">
    <source>
        <dbReference type="ARBA" id="ARBA00022826"/>
    </source>
</evidence>
<keyword evidence="17 28" id="KW-0472">Membrane</keyword>
<dbReference type="EMBL" id="NHOQ01002481">
    <property type="protein sequence ID" value="PWA16325.1"/>
    <property type="molecule type" value="Genomic_DNA"/>
</dbReference>
<dbReference type="GO" id="GO:0032469">
    <property type="term" value="P:endoplasmic reticulum calcium ion homeostasis"/>
    <property type="evidence" value="ECO:0007669"/>
    <property type="project" value="UniProtKB-ARBA"/>
</dbReference>
<feature type="compositionally biased region" description="Basic and acidic residues" evidence="27">
    <location>
        <begin position="595"/>
        <end position="608"/>
    </location>
</feature>
<evidence type="ECO:0000256" key="1">
    <source>
        <dbReference type="ARBA" id="ARBA00004448"/>
    </source>
</evidence>
<feature type="transmembrane region" description="Helical" evidence="28">
    <location>
        <begin position="425"/>
        <end position="445"/>
    </location>
</feature>
<dbReference type="GO" id="GO:0051279">
    <property type="term" value="P:regulation of release of sequestered calcium ion into cytosol"/>
    <property type="evidence" value="ECO:0007669"/>
    <property type="project" value="UniProtKB-ARBA"/>
</dbReference>
<evidence type="ECO:0000256" key="19">
    <source>
        <dbReference type="ARBA" id="ARBA00023303"/>
    </source>
</evidence>
<comment type="catalytic activity">
    <reaction evidence="21">
        <text>Rb(+)(in) = Rb(+)(out)</text>
        <dbReference type="Rhea" id="RHEA:78547"/>
        <dbReference type="ChEBI" id="CHEBI:49847"/>
    </reaction>
</comment>
<evidence type="ECO:0000256" key="21">
    <source>
        <dbReference type="ARBA" id="ARBA00044657"/>
    </source>
</evidence>
<comment type="caution">
    <text evidence="30">The sequence shown here is derived from an EMBL/GenBank/DDBJ whole genome shotgun (WGS) entry which is preliminary data.</text>
</comment>
<evidence type="ECO:0000256" key="18">
    <source>
        <dbReference type="ARBA" id="ARBA00023157"/>
    </source>
</evidence>
<dbReference type="GO" id="GO:0022841">
    <property type="term" value="F:potassium ion leak channel activity"/>
    <property type="evidence" value="ECO:0007669"/>
    <property type="project" value="TreeGrafter"/>
</dbReference>
<keyword evidence="14 28" id="KW-1133">Transmembrane helix</keyword>
<evidence type="ECO:0000256" key="4">
    <source>
        <dbReference type="ARBA" id="ARBA00006666"/>
    </source>
</evidence>
<keyword evidence="31" id="KW-1185">Reference proteome</keyword>
<evidence type="ECO:0000256" key="14">
    <source>
        <dbReference type="ARBA" id="ARBA00022989"/>
    </source>
</evidence>
<evidence type="ECO:0000256" key="24">
    <source>
        <dbReference type="ARBA" id="ARBA00077792"/>
    </source>
</evidence>
<dbReference type="InterPro" id="IPR003280">
    <property type="entry name" value="2pore_dom_K_chnl"/>
</dbReference>
<evidence type="ECO:0000256" key="7">
    <source>
        <dbReference type="ARBA" id="ARBA00022538"/>
    </source>
</evidence>
<evidence type="ECO:0000256" key="10">
    <source>
        <dbReference type="ARBA" id="ARBA00022792"/>
    </source>
</evidence>
<dbReference type="Proteomes" id="UP000250572">
    <property type="component" value="Unassembled WGS sequence"/>
</dbReference>
<keyword evidence="18" id="KW-1015">Disulfide bond</keyword>
<feature type="transmembrane region" description="Helical" evidence="28">
    <location>
        <begin position="319"/>
        <end position="338"/>
    </location>
</feature>
<keyword evidence="16" id="KW-0496">Mitochondrion</keyword>
<feature type="transmembrane region" description="Helical" evidence="28">
    <location>
        <begin position="12"/>
        <end position="35"/>
    </location>
</feature>
<keyword evidence="11" id="KW-0256">Endoplasmic reticulum</keyword>
<evidence type="ECO:0000256" key="11">
    <source>
        <dbReference type="ARBA" id="ARBA00022824"/>
    </source>
</evidence>
<feature type="domain" description="Potassium channel" evidence="29">
    <location>
        <begin position="397"/>
        <end position="452"/>
    </location>
</feature>
<dbReference type="PANTHER" id="PTHR11003:SF104">
    <property type="entry name" value="POTASSIUM CHANNEL SUBFAMILY K MEMBER 16"/>
    <property type="match status" value="1"/>
</dbReference>
<evidence type="ECO:0000256" key="15">
    <source>
        <dbReference type="ARBA" id="ARBA00023065"/>
    </source>
</evidence>
<feature type="region of interest" description="Disordered" evidence="27">
    <location>
        <begin position="581"/>
        <end position="608"/>
    </location>
</feature>
<dbReference type="Gene3D" id="1.10.287.70">
    <property type="match status" value="2"/>
</dbReference>
<dbReference type="GO" id="GO:0030322">
    <property type="term" value="P:stabilization of membrane potential"/>
    <property type="evidence" value="ECO:0007669"/>
    <property type="project" value="TreeGrafter"/>
</dbReference>
<reference evidence="30 31" key="1">
    <citation type="journal article" date="2018" name="G3 (Bethesda)">
        <title>A High-Quality Reference Genome for the Invasive Mosquitofish Gambusia affinis Using a Chicago Library.</title>
        <authorList>
            <person name="Hoffberg S.L."/>
            <person name="Troendle N.J."/>
            <person name="Glenn T.C."/>
            <person name="Mahmud O."/>
            <person name="Louha S."/>
            <person name="Chalopin D."/>
            <person name="Bennetzen J.L."/>
            <person name="Mauricio R."/>
        </authorList>
    </citation>
    <scope>NUCLEOTIDE SEQUENCE [LARGE SCALE GENOMIC DNA]</scope>
    <source>
        <strain evidence="30">NE01/NJP1002.9</strain>
        <tissue evidence="30">Muscle</tissue>
    </source>
</reference>
<keyword evidence="10" id="KW-0999">Mitochondrion inner membrane</keyword>
<evidence type="ECO:0000256" key="26">
    <source>
        <dbReference type="RuleBase" id="RU003857"/>
    </source>
</evidence>
<dbReference type="PANTHER" id="PTHR11003">
    <property type="entry name" value="POTASSIUM CHANNEL, SUBFAMILY K"/>
    <property type="match status" value="1"/>
</dbReference>
<evidence type="ECO:0000313" key="31">
    <source>
        <dbReference type="Proteomes" id="UP000250572"/>
    </source>
</evidence>
<gene>
    <name evidence="30" type="ORF">CCH79_00004686</name>
</gene>
<evidence type="ECO:0000256" key="9">
    <source>
        <dbReference type="ARBA" id="ARBA00022723"/>
    </source>
</evidence>
<dbReference type="AlphaFoldDB" id="A0A315UXT4"/>
<keyword evidence="7" id="KW-0633">Potassium transport</keyword>
<evidence type="ECO:0000256" key="13">
    <source>
        <dbReference type="ARBA" id="ARBA00022958"/>
    </source>
</evidence>
<comment type="subunit">
    <text evidence="23">Homodimer; disulfide-linked. Heterodimer with KCNK17 and KCNK5.</text>
</comment>
<dbReference type="InterPro" id="IPR003092">
    <property type="entry name" value="2pore_dom_K_chnl_TASK"/>
</dbReference>
<comment type="catalytic activity">
    <reaction evidence="20">
        <text>K(+)(in) = K(+)(out)</text>
        <dbReference type="Rhea" id="RHEA:29463"/>
        <dbReference type="ChEBI" id="CHEBI:29103"/>
    </reaction>
</comment>
<dbReference type="Pfam" id="PF07885">
    <property type="entry name" value="Ion_trans_2"/>
    <property type="match status" value="4"/>
</dbReference>
<evidence type="ECO:0000256" key="25">
    <source>
        <dbReference type="ARBA" id="ARBA00083794"/>
    </source>
</evidence>
<feature type="domain" description="Potassium channel" evidence="29">
    <location>
        <begin position="481"/>
        <end position="565"/>
    </location>
</feature>
<feature type="transmembrane region" description="Helical" evidence="28">
    <location>
        <begin position="170"/>
        <end position="191"/>
    </location>
</feature>
<keyword evidence="5 26" id="KW-0813">Transport</keyword>
<evidence type="ECO:0000313" key="30">
    <source>
        <dbReference type="EMBL" id="PWA16325.1"/>
    </source>
</evidence>
<feature type="transmembrane region" description="Helical" evidence="28">
    <location>
        <begin position="538"/>
        <end position="557"/>
    </location>
</feature>
<evidence type="ECO:0000256" key="3">
    <source>
        <dbReference type="ARBA" id="ARBA00004651"/>
    </source>
</evidence>
<evidence type="ECO:0000256" key="2">
    <source>
        <dbReference type="ARBA" id="ARBA00004477"/>
    </source>
</evidence>
<feature type="transmembrane region" description="Helical" evidence="28">
    <location>
        <begin position="397"/>
        <end position="419"/>
    </location>
</feature>
<dbReference type="FunFam" id="1.10.287.70:FF:000110">
    <property type="entry name" value="Potassium channel subfamily K member"/>
    <property type="match status" value="1"/>
</dbReference>
<protein>
    <recommendedName>
        <fullName evidence="25">2P domain potassium channel Talk-1</fullName>
    </recommendedName>
    <alternativeName>
        <fullName evidence="24">TWIK-related alkaline pH-activated K(+) channel 1</fullName>
    </alternativeName>
</protein>
<dbReference type="FunFam" id="1.10.287.70:FF:000098">
    <property type="entry name" value="Potassium two pore domain channel subfamily K member 16"/>
    <property type="match status" value="1"/>
</dbReference>
<keyword evidence="12" id="KW-0631">Potassium channel</keyword>
<feature type="domain" description="Potassium channel" evidence="29">
    <location>
        <begin position="182"/>
        <end position="260"/>
    </location>
</feature>
<keyword evidence="6" id="KW-1003">Cell membrane</keyword>
<sequence length="608" mass="68164">MAWFHLARVKVNWTALLILAHFTYLLIGAIIFQVLEREAESNNRNYFQLEKLHFLANYTCLDGPALEKFVQVILYAWEKGVNPSGNSTNPSNWDFSSSFFFAGTVVTTIGYGNLSPSTVSGQVFCVFYALCGIPLNLAFLKQMGKCLTIHLGRLETGMVAVVPHKKAVEALAVSLFFITGSLLFLVIPPLLFSYVEGWTFGEAFYFAFITLSTIGFGDYVVGTDPGKEYISLYRCLAGIWIIFALAWLALILNMGVRIMENLVILTHPGFKKHEEEDEDVSSSKLERLRLRAKTGRQHSDCQANMGVKEMLNLARVPSILMLGLIYVVYVLIGGVIFWKLEGDLGRKDLSKLLLNKQRLLMTYSCLNQEGLEDVAQVVRDVSKVGLSLKGNQTADGFWKFTSSAVFAATVVTTIGYGNMSPSTTAGQIFCVFFALFGIPLNVVVLNRVGKYMLALERNVSDFLQGKSGRKGCTRFFVHLFCYICGTVLFFIMPMLVFQQQEGWTYSQAIYYCFITLSTIGFGDFVADSNPDKDYPDWYSVLMASWIFFGLAWLALLINHSIDILERLNSLLKKGCCGEKTLEESESADNDNPDTQMEHDEMKKPPINQ</sequence>
<comment type="subcellular location">
    <subcellularLocation>
        <location evidence="3">Cell membrane</location>
        <topology evidence="3">Multi-pass membrane protein</topology>
    </subcellularLocation>
    <subcellularLocation>
        <location evidence="2">Endoplasmic reticulum membrane</location>
        <topology evidence="2">Multi-pass membrane protein</topology>
    </subcellularLocation>
    <subcellularLocation>
        <location evidence="1">Mitochondrion inner membrane</location>
        <topology evidence="1">Multi-pass membrane protein</topology>
    </subcellularLocation>
</comment>